<accession>A0A4P6EVC8</accession>
<dbReference type="Pfam" id="PF00300">
    <property type="entry name" value="His_Phos_1"/>
    <property type="match status" value="1"/>
</dbReference>
<dbReference type="Gene3D" id="3.40.50.1240">
    <property type="entry name" value="Phosphoglycerate mutase-like"/>
    <property type="match status" value="1"/>
</dbReference>
<keyword evidence="2" id="KW-1185">Reference proteome</keyword>
<dbReference type="InterPro" id="IPR013078">
    <property type="entry name" value="His_Pase_superF_clade-1"/>
</dbReference>
<dbReference type="PANTHER" id="PTHR48100">
    <property type="entry name" value="BROAD-SPECIFICITY PHOSPHATASE YOR283W-RELATED"/>
    <property type="match status" value="1"/>
</dbReference>
<reference evidence="1 2" key="1">
    <citation type="submission" date="2019-01" db="EMBL/GenBank/DDBJ databases">
        <title>Genome sequencing of strain FW100M-2.</title>
        <authorList>
            <person name="Heo J."/>
            <person name="Kim S.-J."/>
            <person name="Kim J.-S."/>
            <person name="Hong S.-B."/>
            <person name="Kwon S.-W."/>
        </authorList>
    </citation>
    <scope>NUCLEOTIDE SEQUENCE [LARGE SCALE GENOMIC DNA]</scope>
    <source>
        <strain evidence="1 2">FW100M-2</strain>
    </source>
</reference>
<dbReference type="SMART" id="SM00855">
    <property type="entry name" value="PGAM"/>
    <property type="match status" value="1"/>
</dbReference>
<name>A0A4P6EVC8_9BACL</name>
<evidence type="ECO:0000313" key="2">
    <source>
        <dbReference type="Proteomes" id="UP000293568"/>
    </source>
</evidence>
<sequence>MKHIYIVRHCKAEGQEADAPLTPAGMEQAELLARFLSNKKIDAIISSPFKRACQSVQPLSGRIGIGISVDERLQERMLSHPGRPEWRDMLRLTFDDLHLCYEGGESSYAAMERAACVVAEALNSEKQHIVVVSHGNLIALLLKHFDSRIGFETWEAMSNPDVFHLSFRENKPSVQRIWEGGLNGN</sequence>
<dbReference type="KEGG" id="pprt:ET464_11835"/>
<dbReference type="CDD" id="cd07067">
    <property type="entry name" value="HP_PGM_like"/>
    <property type="match status" value="1"/>
</dbReference>
<evidence type="ECO:0000313" key="1">
    <source>
        <dbReference type="EMBL" id="QAY66982.1"/>
    </source>
</evidence>
<dbReference type="SUPFAM" id="SSF53254">
    <property type="entry name" value="Phosphoglycerate mutase-like"/>
    <property type="match status" value="1"/>
</dbReference>
<dbReference type="Proteomes" id="UP000293568">
    <property type="component" value="Chromosome"/>
</dbReference>
<dbReference type="OrthoDB" id="512570at2"/>
<dbReference type="PANTHER" id="PTHR48100:SF1">
    <property type="entry name" value="HISTIDINE PHOSPHATASE FAMILY PROTEIN-RELATED"/>
    <property type="match status" value="1"/>
</dbReference>
<dbReference type="GO" id="GO:0005737">
    <property type="term" value="C:cytoplasm"/>
    <property type="evidence" value="ECO:0007669"/>
    <property type="project" value="TreeGrafter"/>
</dbReference>
<dbReference type="RefSeq" id="WP_129441127.1">
    <property type="nucleotide sequence ID" value="NZ_CP035492.1"/>
</dbReference>
<proteinExistence type="predicted"/>
<gene>
    <name evidence="1" type="ORF">ET464_11835</name>
</gene>
<dbReference type="AlphaFoldDB" id="A0A4P6EVC8"/>
<protein>
    <submittedName>
        <fullName evidence="1">Histidine phosphatase family protein</fullName>
    </submittedName>
</protein>
<organism evidence="1 2">
    <name type="scientific">Paenibacillus protaetiae</name>
    <dbReference type="NCBI Taxonomy" id="2509456"/>
    <lineage>
        <taxon>Bacteria</taxon>
        <taxon>Bacillati</taxon>
        <taxon>Bacillota</taxon>
        <taxon>Bacilli</taxon>
        <taxon>Bacillales</taxon>
        <taxon>Paenibacillaceae</taxon>
        <taxon>Paenibacillus</taxon>
    </lineage>
</organism>
<dbReference type="InterPro" id="IPR029033">
    <property type="entry name" value="His_PPase_superfam"/>
</dbReference>
<dbReference type="InterPro" id="IPR050275">
    <property type="entry name" value="PGM_Phosphatase"/>
</dbReference>
<dbReference type="EMBL" id="CP035492">
    <property type="protein sequence ID" value="QAY66982.1"/>
    <property type="molecule type" value="Genomic_DNA"/>
</dbReference>
<dbReference type="GO" id="GO:0016791">
    <property type="term" value="F:phosphatase activity"/>
    <property type="evidence" value="ECO:0007669"/>
    <property type="project" value="TreeGrafter"/>
</dbReference>